<proteinExistence type="predicted"/>
<protein>
    <submittedName>
        <fullName evidence="3">Putative integral membrane protein</fullName>
    </submittedName>
</protein>
<comment type="caution">
    <text evidence="3">The sequence shown here is derived from an EMBL/GenBank/DDBJ whole genome shotgun (WGS) entry which is preliminary data.</text>
</comment>
<evidence type="ECO:0000313" key="4">
    <source>
        <dbReference type="Proteomes" id="UP000019277"/>
    </source>
</evidence>
<sequence>MSRPGFPALGFDPTPGESSSVQAVLLSMASAQQAIATTLPRLQDAAKITDSADWGGSAAEEFSDHGDDLPQALGKGGESLGAATKALSTWSGQLTANQAKADELEAKAKKIRKDLKAAEADLESAAAAVPHDTGHPRYRERYDAFLTANEACGRLDDALRKVLDDAERLRAKHLREANSAAAGIRGGPDDAFEPENDSWYVQAFDGTAIAADAVSLATGAAAAGLAATGVGLPAAAVAEGISTASGAVGSVAGLGQQLSGSRNAPGWTSTLLGLGTSVIPGGGTVAAGVRSAGKAAFKRGEKVAARQIAKDMRGALTDGGVPGLVDDARAVREKGLTRKVRRDLIDAGRAAAKKDPDLLERLSKVPTPQRREVWLELGRSERQREGLVSAVDHTQKLAEKAGVELSEEQKDRLALLRVAMNPTGDAVDQAVTDKISGTLSGDK</sequence>
<keyword evidence="1" id="KW-0175">Coiled coil</keyword>
<evidence type="ECO:0000256" key="1">
    <source>
        <dbReference type="SAM" id="Coils"/>
    </source>
</evidence>
<evidence type="ECO:0000256" key="2">
    <source>
        <dbReference type="SAM" id="MobiDB-lite"/>
    </source>
</evidence>
<name>W7IZ94_9PSEU</name>
<evidence type="ECO:0000313" key="3">
    <source>
        <dbReference type="EMBL" id="EWC61876.1"/>
    </source>
</evidence>
<dbReference type="RefSeq" id="WP_035282539.1">
    <property type="nucleotide sequence ID" value="NZ_AYXG01000100.1"/>
</dbReference>
<dbReference type="eggNOG" id="COG3209">
    <property type="taxonomic scope" value="Bacteria"/>
</dbReference>
<gene>
    <name evidence="3" type="ORF">UO65_2809</name>
</gene>
<accession>W7IZ94</accession>
<dbReference type="AlphaFoldDB" id="W7IZ94"/>
<keyword evidence="4" id="KW-1185">Reference proteome</keyword>
<reference evidence="3 4" key="1">
    <citation type="journal article" date="2014" name="Genome Announc.">
        <title>Draft Genome Sequence of the Antitrypanosomally Active Sponge-Associated Bacterium Actinokineospora sp. Strain EG49.</title>
        <authorList>
            <person name="Harjes J."/>
            <person name="Ryu T."/>
            <person name="Abdelmohsen U.R."/>
            <person name="Moitinho-Silva L."/>
            <person name="Horn H."/>
            <person name="Ravasi T."/>
            <person name="Hentschel U."/>
        </authorList>
    </citation>
    <scope>NUCLEOTIDE SEQUENCE [LARGE SCALE GENOMIC DNA]</scope>
    <source>
        <strain evidence="3 4">EG49</strain>
    </source>
</reference>
<dbReference type="OrthoDB" id="4140785at2"/>
<dbReference type="STRING" id="909613.UO65_2809"/>
<dbReference type="Proteomes" id="UP000019277">
    <property type="component" value="Unassembled WGS sequence"/>
</dbReference>
<feature type="coiled-coil region" evidence="1">
    <location>
        <begin position="94"/>
        <end position="128"/>
    </location>
</feature>
<dbReference type="EMBL" id="AYXG01000100">
    <property type="protein sequence ID" value="EWC61876.1"/>
    <property type="molecule type" value="Genomic_DNA"/>
</dbReference>
<feature type="region of interest" description="Disordered" evidence="2">
    <location>
        <begin position="54"/>
        <end position="77"/>
    </location>
</feature>
<dbReference type="PATRIC" id="fig|909613.9.peg.2809"/>
<organism evidence="3 4">
    <name type="scientific">Actinokineospora spheciospongiae</name>
    <dbReference type="NCBI Taxonomy" id="909613"/>
    <lineage>
        <taxon>Bacteria</taxon>
        <taxon>Bacillati</taxon>
        <taxon>Actinomycetota</taxon>
        <taxon>Actinomycetes</taxon>
        <taxon>Pseudonocardiales</taxon>
        <taxon>Pseudonocardiaceae</taxon>
        <taxon>Actinokineospora</taxon>
    </lineage>
</organism>